<reference evidence="2 3" key="1">
    <citation type="submission" date="2024-02" db="EMBL/GenBank/DDBJ databases">
        <title>A draft genome for the cacao thread blight pathogen Marasmius crinis-equi.</title>
        <authorList>
            <person name="Cohen S.P."/>
            <person name="Baruah I.K."/>
            <person name="Amoako-Attah I."/>
            <person name="Bukari Y."/>
            <person name="Meinhardt L.W."/>
            <person name="Bailey B.A."/>
        </authorList>
    </citation>
    <scope>NUCLEOTIDE SEQUENCE [LARGE SCALE GENOMIC DNA]</scope>
    <source>
        <strain evidence="2 3">GH-76</strain>
    </source>
</reference>
<gene>
    <name evidence="2" type="ORF">V5O48_018908</name>
</gene>
<feature type="non-terminal residue" evidence="2">
    <location>
        <position position="69"/>
    </location>
</feature>
<organism evidence="2 3">
    <name type="scientific">Marasmius crinis-equi</name>
    <dbReference type="NCBI Taxonomy" id="585013"/>
    <lineage>
        <taxon>Eukaryota</taxon>
        <taxon>Fungi</taxon>
        <taxon>Dikarya</taxon>
        <taxon>Basidiomycota</taxon>
        <taxon>Agaricomycotina</taxon>
        <taxon>Agaricomycetes</taxon>
        <taxon>Agaricomycetidae</taxon>
        <taxon>Agaricales</taxon>
        <taxon>Marasmiineae</taxon>
        <taxon>Marasmiaceae</taxon>
        <taxon>Marasmius</taxon>
    </lineage>
</organism>
<proteinExistence type="predicted"/>
<evidence type="ECO:0000256" key="1">
    <source>
        <dbReference type="SAM" id="MobiDB-lite"/>
    </source>
</evidence>
<evidence type="ECO:0000313" key="2">
    <source>
        <dbReference type="EMBL" id="KAL0563167.1"/>
    </source>
</evidence>
<feature type="region of interest" description="Disordered" evidence="1">
    <location>
        <begin position="30"/>
        <end position="69"/>
    </location>
</feature>
<dbReference type="Proteomes" id="UP001465976">
    <property type="component" value="Unassembled WGS sequence"/>
</dbReference>
<feature type="compositionally biased region" description="Basic and acidic residues" evidence="1">
    <location>
        <begin position="32"/>
        <end position="46"/>
    </location>
</feature>
<comment type="caution">
    <text evidence="2">The sequence shown here is derived from an EMBL/GenBank/DDBJ whole genome shotgun (WGS) entry which is preliminary data.</text>
</comment>
<dbReference type="EMBL" id="JBAHYK010003847">
    <property type="protein sequence ID" value="KAL0563167.1"/>
    <property type="molecule type" value="Genomic_DNA"/>
</dbReference>
<feature type="non-terminal residue" evidence="2">
    <location>
        <position position="1"/>
    </location>
</feature>
<keyword evidence="3" id="KW-1185">Reference proteome</keyword>
<accession>A0ABR3EJU5</accession>
<protein>
    <submittedName>
        <fullName evidence="2">Uncharacterized protein</fullName>
    </submittedName>
</protein>
<evidence type="ECO:0000313" key="3">
    <source>
        <dbReference type="Proteomes" id="UP001465976"/>
    </source>
</evidence>
<name>A0ABR3EJU5_9AGAR</name>
<sequence length="69" mass="8225">PPSNSGRYQQNQRFWCQVISKTMGLWRIRATGRKEPMPESRQNDMRRRSRWSGRKEVHGDIVHWTGGSR</sequence>